<organism evidence="1 2">
    <name type="scientific">Paenibacillus alvei</name>
    <name type="common">Bacillus alvei</name>
    <dbReference type="NCBI Taxonomy" id="44250"/>
    <lineage>
        <taxon>Bacteria</taxon>
        <taxon>Bacillati</taxon>
        <taxon>Bacillota</taxon>
        <taxon>Bacilli</taxon>
        <taxon>Bacillales</taxon>
        <taxon>Paenibacillaceae</taxon>
        <taxon>Paenibacillus</taxon>
    </lineage>
</organism>
<proteinExistence type="predicted"/>
<name>A0AAP7A0G1_PAEAL</name>
<dbReference type="EMBL" id="JABFOR010000042">
    <property type="protein sequence ID" value="NOJ73323.1"/>
    <property type="molecule type" value="Genomic_DNA"/>
</dbReference>
<sequence length="131" mass="15343">MKVYFSIFGDSFPIDEVTEKLLLNPTESYNKGDVIRKEPSLLLRKETVWNYGIEYEESYDIMDQVNQVLNVLESRKDILIELSKEFEIEFLFMIVICVRDGQGPALYLDKRIIKFAGTINAEIHFDVYDFA</sequence>
<protein>
    <submittedName>
        <fullName evidence="1">DUF4279 domain-containing protein</fullName>
    </submittedName>
</protein>
<dbReference type="InterPro" id="IPR025459">
    <property type="entry name" value="DUF4279"/>
</dbReference>
<accession>A0AAP7A0G1</accession>
<dbReference type="Pfam" id="PF14106">
    <property type="entry name" value="DUF4279"/>
    <property type="match status" value="1"/>
</dbReference>
<evidence type="ECO:0000313" key="1">
    <source>
        <dbReference type="EMBL" id="NOJ73323.1"/>
    </source>
</evidence>
<evidence type="ECO:0000313" key="2">
    <source>
        <dbReference type="Proteomes" id="UP000552038"/>
    </source>
</evidence>
<comment type="caution">
    <text evidence="1">The sequence shown here is derived from an EMBL/GenBank/DDBJ whole genome shotgun (WGS) entry which is preliminary data.</text>
</comment>
<reference evidence="1 2" key="1">
    <citation type="submission" date="2020-05" db="EMBL/GenBank/DDBJ databases">
        <title>Whole genome sequencing and identification of novel metabolites from Paenibacillus alvei strain JR949.</title>
        <authorList>
            <person name="Rajendhran J."/>
            <person name="Sree Pranav P."/>
            <person name="Mahalakshmi B."/>
            <person name="Karthikeyan R."/>
        </authorList>
    </citation>
    <scope>NUCLEOTIDE SEQUENCE [LARGE SCALE GENOMIC DNA]</scope>
    <source>
        <strain evidence="1 2">JR949</strain>
    </source>
</reference>
<dbReference type="AlphaFoldDB" id="A0AAP7A0G1"/>
<gene>
    <name evidence="1" type="ORF">HMI46_22590</name>
</gene>
<dbReference type="Proteomes" id="UP000552038">
    <property type="component" value="Unassembled WGS sequence"/>
</dbReference>